<organism evidence="2 3">
    <name type="scientific">Mya arenaria</name>
    <name type="common">Soft-shell clam</name>
    <dbReference type="NCBI Taxonomy" id="6604"/>
    <lineage>
        <taxon>Eukaryota</taxon>
        <taxon>Metazoa</taxon>
        <taxon>Spiralia</taxon>
        <taxon>Lophotrochozoa</taxon>
        <taxon>Mollusca</taxon>
        <taxon>Bivalvia</taxon>
        <taxon>Autobranchia</taxon>
        <taxon>Heteroconchia</taxon>
        <taxon>Euheterodonta</taxon>
        <taxon>Imparidentia</taxon>
        <taxon>Neoheterodontei</taxon>
        <taxon>Myida</taxon>
        <taxon>Myoidea</taxon>
        <taxon>Myidae</taxon>
        <taxon>Mya</taxon>
    </lineage>
</organism>
<dbReference type="Proteomes" id="UP001164746">
    <property type="component" value="Chromosome 2"/>
</dbReference>
<reference evidence="2" key="1">
    <citation type="submission" date="2022-11" db="EMBL/GenBank/DDBJ databases">
        <title>Centuries of genome instability and evolution in soft-shell clam transmissible cancer (bioRxiv).</title>
        <authorList>
            <person name="Hart S.F.M."/>
            <person name="Yonemitsu M.A."/>
            <person name="Giersch R.M."/>
            <person name="Beal B.F."/>
            <person name="Arriagada G."/>
            <person name="Davis B.W."/>
            <person name="Ostrander E.A."/>
            <person name="Goff S.P."/>
            <person name="Metzger M.J."/>
        </authorList>
    </citation>
    <scope>NUCLEOTIDE SEQUENCE</scope>
    <source>
        <strain evidence="2">MELC-2E11</strain>
        <tissue evidence="2">Siphon/mantle</tissue>
    </source>
</reference>
<protein>
    <submittedName>
        <fullName evidence="2">Uncharacterized protein</fullName>
    </submittedName>
</protein>
<dbReference type="EMBL" id="CP111013">
    <property type="protein sequence ID" value="WAQ96205.1"/>
    <property type="molecule type" value="Genomic_DNA"/>
</dbReference>
<feature type="compositionally biased region" description="Polar residues" evidence="1">
    <location>
        <begin position="70"/>
        <end position="79"/>
    </location>
</feature>
<feature type="compositionally biased region" description="Basic and acidic residues" evidence="1">
    <location>
        <begin position="121"/>
        <end position="140"/>
    </location>
</feature>
<feature type="compositionally biased region" description="Basic and acidic residues" evidence="1">
    <location>
        <begin position="82"/>
        <end position="104"/>
    </location>
</feature>
<gene>
    <name evidence="2" type="ORF">MAR_028895</name>
</gene>
<name>A0ABY7DIM8_MYAAR</name>
<accession>A0ABY7DIM8</accession>
<evidence type="ECO:0000313" key="2">
    <source>
        <dbReference type="EMBL" id="WAQ96205.1"/>
    </source>
</evidence>
<evidence type="ECO:0000313" key="3">
    <source>
        <dbReference type="Proteomes" id="UP001164746"/>
    </source>
</evidence>
<proteinExistence type="predicted"/>
<feature type="non-terminal residue" evidence="2">
    <location>
        <position position="1"/>
    </location>
</feature>
<keyword evidence="3" id="KW-1185">Reference proteome</keyword>
<feature type="region of interest" description="Disordered" evidence="1">
    <location>
        <begin position="49"/>
        <end position="169"/>
    </location>
</feature>
<sequence>MPEYFKVILEYGLYQDPTGRQLSFLHVRDLLLAAPKDAQGYIKSHLRHLHSNEPQGGSHAPSAPPRDTTNHPTHTSRTVDQALRDRAGNQEKERGGQYRQETGKDSGQYRQETRKHRQHERKSCGERTERDSARVDRAVEDMAPQTPGKLANTRTTTTTTVIAHQQSHA</sequence>
<evidence type="ECO:0000256" key="1">
    <source>
        <dbReference type="SAM" id="MobiDB-lite"/>
    </source>
</evidence>